<dbReference type="OrthoDB" id="5387895at2759"/>
<dbReference type="InterPro" id="IPR007527">
    <property type="entry name" value="Znf_SWIM"/>
</dbReference>
<evidence type="ECO:0000259" key="3">
    <source>
        <dbReference type="PROSITE" id="PS50966"/>
    </source>
</evidence>
<keyword evidence="1" id="KW-0479">Metal-binding</keyword>
<reference evidence="5" key="1">
    <citation type="journal article" date="2020" name="Stud. Mycol.">
        <title>101 Dothideomycetes genomes: A test case for predicting lifestyles and emergence of pathogens.</title>
        <authorList>
            <person name="Haridas S."/>
            <person name="Albert R."/>
            <person name="Binder M."/>
            <person name="Bloem J."/>
            <person name="LaButti K."/>
            <person name="Salamov A."/>
            <person name="Andreopoulos B."/>
            <person name="Baker S."/>
            <person name="Barry K."/>
            <person name="Bills G."/>
            <person name="Bluhm B."/>
            <person name="Cannon C."/>
            <person name="Castanera R."/>
            <person name="Culley D."/>
            <person name="Daum C."/>
            <person name="Ezra D."/>
            <person name="Gonzalez J."/>
            <person name="Henrissat B."/>
            <person name="Kuo A."/>
            <person name="Liang C."/>
            <person name="Lipzen A."/>
            <person name="Lutzoni F."/>
            <person name="Magnuson J."/>
            <person name="Mondo S."/>
            <person name="Nolan M."/>
            <person name="Ohm R."/>
            <person name="Pangilinan J."/>
            <person name="Park H.-J."/>
            <person name="Ramirez L."/>
            <person name="Alfaro M."/>
            <person name="Sun H."/>
            <person name="Tritt A."/>
            <person name="Yoshinaga Y."/>
            <person name="Zwiers L.-H."/>
            <person name="Turgeon B."/>
            <person name="Goodwin S."/>
            <person name="Spatafora J."/>
            <person name="Crous P."/>
            <person name="Grigoriev I."/>
        </authorList>
    </citation>
    <scope>NUCLEOTIDE SEQUENCE [LARGE SCALE GENOMIC DNA]</scope>
    <source>
        <strain evidence="5">CBS 304.66</strain>
    </source>
</reference>
<evidence type="ECO:0000313" key="4">
    <source>
        <dbReference type="EMBL" id="KAF2265614.1"/>
    </source>
</evidence>
<dbReference type="GO" id="GO:0008270">
    <property type="term" value="F:zinc ion binding"/>
    <property type="evidence" value="ECO:0007669"/>
    <property type="project" value="UniProtKB-KW"/>
</dbReference>
<keyword evidence="5" id="KW-1185">Reference proteome</keyword>
<dbReference type="PROSITE" id="PS50966">
    <property type="entry name" value="ZF_SWIM"/>
    <property type="match status" value="1"/>
</dbReference>
<accession>A0A9P4KAB7</accession>
<feature type="region of interest" description="Disordered" evidence="2">
    <location>
        <begin position="22"/>
        <end position="50"/>
    </location>
</feature>
<keyword evidence="1" id="KW-0862">Zinc</keyword>
<comment type="caution">
    <text evidence="4">The sequence shown here is derived from an EMBL/GenBank/DDBJ whole genome shotgun (WGS) entry which is preliminary data.</text>
</comment>
<sequence>MSAEELSRLSLGDIMVTTRRRAAAEAAARAENSPLQASDPPSETSSPTPTIIESASGLKYDLSSFDEQVRKRAARGLAKGDNAIRMKYCRELGGDPNQYMFYIYDDISITMGGGHPVPKCSCGANEGGIACKHIFWILDQLTTGAPSRVRSQTLQLAMDGSAVQDIQPAHMVNQMTLPRVADGLDWVLQDGVEYDDDEIEDQIAEMLSVFEPSDALPSEFKSSRDFSFLSERARKYAELKELLTQYATEDLGLLVQLQAVIDPAFQVHVFFDKINNRIASAFNALDDYIANGPTDTLTRKSYDVAKCAESLKAIVQAVHEYYQQQFGNDSDTSNLAIRAASALISILDGVTNRDFDAYANTTWGGIPPADPTENNLFVCLIGAPPVGNGLFVLDALLDLPHDDVLRNHWELLTRIGSRLEMQRTPAAFLSAFNSVVSESKKRAAPEAEGSSAKRPMQ</sequence>
<keyword evidence="1" id="KW-0863">Zinc-finger</keyword>
<feature type="region of interest" description="Disordered" evidence="2">
    <location>
        <begin position="438"/>
        <end position="457"/>
    </location>
</feature>
<evidence type="ECO:0000256" key="1">
    <source>
        <dbReference type="PROSITE-ProRule" id="PRU00325"/>
    </source>
</evidence>
<gene>
    <name evidence="4" type="ORF">CC78DRAFT_182131</name>
</gene>
<feature type="domain" description="SWIM-type" evidence="3">
    <location>
        <begin position="105"/>
        <end position="142"/>
    </location>
</feature>
<protein>
    <recommendedName>
        <fullName evidence="3">SWIM-type domain-containing protein</fullName>
    </recommendedName>
</protein>
<dbReference type="Proteomes" id="UP000800093">
    <property type="component" value="Unassembled WGS sequence"/>
</dbReference>
<feature type="compositionally biased region" description="Low complexity" evidence="2">
    <location>
        <begin position="40"/>
        <end position="50"/>
    </location>
</feature>
<organism evidence="4 5">
    <name type="scientific">Lojkania enalia</name>
    <dbReference type="NCBI Taxonomy" id="147567"/>
    <lineage>
        <taxon>Eukaryota</taxon>
        <taxon>Fungi</taxon>
        <taxon>Dikarya</taxon>
        <taxon>Ascomycota</taxon>
        <taxon>Pezizomycotina</taxon>
        <taxon>Dothideomycetes</taxon>
        <taxon>Pleosporomycetidae</taxon>
        <taxon>Pleosporales</taxon>
        <taxon>Pleosporales incertae sedis</taxon>
        <taxon>Lojkania</taxon>
    </lineage>
</organism>
<proteinExistence type="predicted"/>
<name>A0A9P4KAB7_9PLEO</name>
<dbReference type="EMBL" id="ML986604">
    <property type="protein sequence ID" value="KAF2265614.1"/>
    <property type="molecule type" value="Genomic_DNA"/>
</dbReference>
<evidence type="ECO:0000313" key="5">
    <source>
        <dbReference type="Proteomes" id="UP000800093"/>
    </source>
</evidence>
<evidence type="ECO:0000256" key="2">
    <source>
        <dbReference type="SAM" id="MobiDB-lite"/>
    </source>
</evidence>
<dbReference type="AlphaFoldDB" id="A0A9P4KAB7"/>